<organism evidence="8 9">
    <name type="scientific">Pelagicoccus albus</name>
    <dbReference type="NCBI Taxonomy" id="415222"/>
    <lineage>
        <taxon>Bacteria</taxon>
        <taxon>Pseudomonadati</taxon>
        <taxon>Verrucomicrobiota</taxon>
        <taxon>Opitutia</taxon>
        <taxon>Puniceicoccales</taxon>
        <taxon>Pelagicoccaceae</taxon>
        <taxon>Pelagicoccus</taxon>
    </lineage>
</organism>
<dbReference type="Proteomes" id="UP000526501">
    <property type="component" value="Unassembled WGS sequence"/>
</dbReference>
<evidence type="ECO:0000313" key="9">
    <source>
        <dbReference type="Proteomes" id="UP000526501"/>
    </source>
</evidence>
<proteinExistence type="predicted"/>
<evidence type="ECO:0000256" key="3">
    <source>
        <dbReference type="ARBA" id="ARBA00022692"/>
    </source>
</evidence>
<evidence type="ECO:0000256" key="1">
    <source>
        <dbReference type="ARBA" id="ARBA00004651"/>
    </source>
</evidence>
<gene>
    <name evidence="8" type="ORF">H5P27_11945</name>
</gene>
<feature type="transmembrane region" description="Helical" evidence="6">
    <location>
        <begin position="41"/>
        <end position="59"/>
    </location>
</feature>
<sequence>MNSCLIWFRRIAFWEGVSTVVLFGIAMPLKYGAGMPEPVTYVGWAHGLLFMLYAGLLALNWFKLRWKPSRVAIYFLASLVPLAPFWVERSLKDKNAPV</sequence>
<feature type="transmembrane region" description="Helical" evidence="6">
    <location>
        <begin position="71"/>
        <end position="87"/>
    </location>
</feature>
<evidence type="ECO:0000256" key="4">
    <source>
        <dbReference type="ARBA" id="ARBA00022989"/>
    </source>
</evidence>
<evidence type="ECO:0000259" key="7">
    <source>
        <dbReference type="Pfam" id="PF12823"/>
    </source>
</evidence>
<keyword evidence="3 6" id="KW-0812">Transmembrane</keyword>
<comment type="subcellular location">
    <subcellularLocation>
        <location evidence="1">Cell membrane</location>
        <topology evidence="1">Multi-pass membrane protein</topology>
    </subcellularLocation>
</comment>
<feature type="domain" description="DUF3817" evidence="7">
    <location>
        <begin position="7"/>
        <end position="92"/>
    </location>
</feature>
<protein>
    <submittedName>
        <fullName evidence="8">DUF3817 domain-containing protein</fullName>
    </submittedName>
</protein>
<evidence type="ECO:0000256" key="2">
    <source>
        <dbReference type="ARBA" id="ARBA00022475"/>
    </source>
</evidence>
<dbReference type="PANTHER" id="PTHR40077:SF1">
    <property type="entry name" value="MEMBRANE PROTEIN"/>
    <property type="match status" value="1"/>
</dbReference>
<dbReference type="PANTHER" id="PTHR40077">
    <property type="entry name" value="MEMBRANE PROTEIN-RELATED"/>
    <property type="match status" value="1"/>
</dbReference>
<keyword evidence="9" id="KW-1185">Reference proteome</keyword>
<accession>A0A7X1E8F7</accession>
<evidence type="ECO:0000256" key="5">
    <source>
        <dbReference type="ARBA" id="ARBA00023136"/>
    </source>
</evidence>
<dbReference type="NCBIfam" id="TIGR03954">
    <property type="entry name" value="integ_memb_HG"/>
    <property type="match status" value="1"/>
</dbReference>
<keyword evidence="2" id="KW-1003">Cell membrane</keyword>
<dbReference type="GO" id="GO:0005886">
    <property type="term" value="C:plasma membrane"/>
    <property type="evidence" value="ECO:0007669"/>
    <property type="project" value="UniProtKB-SubCell"/>
</dbReference>
<dbReference type="Pfam" id="PF12823">
    <property type="entry name" value="DUF3817"/>
    <property type="match status" value="1"/>
</dbReference>
<evidence type="ECO:0000313" key="8">
    <source>
        <dbReference type="EMBL" id="MBC2606755.1"/>
    </source>
</evidence>
<evidence type="ECO:0000256" key="6">
    <source>
        <dbReference type="SAM" id="Phobius"/>
    </source>
</evidence>
<dbReference type="AlphaFoldDB" id="A0A7X1E8F7"/>
<keyword evidence="4 6" id="KW-1133">Transmembrane helix</keyword>
<keyword evidence="5 6" id="KW-0472">Membrane</keyword>
<name>A0A7X1E8F7_9BACT</name>
<reference evidence="8 9" key="1">
    <citation type="submission" date="2020-07" db="EMBL/GenBank/DDBJ databases">
        <authorList>
            <person name="Feng X."/>
        </authorList>
    </citation>
    <scope>NUCLEOTIDE SEQUENCE [LARGE SCALE GENOMIC DNA]</scope>
    <source>
        <strain evidence="8 9">JCM23202</strain>
    </source>
</reference>
<dbReference type="InterPro" id="IPR023845">
    <property type="entry name" value="DUF3817_TM"/>
</dbReference>
<comment type="caution">
    <text evidence="8">The sequence shown here is derived from an EMBL/GenBank/DDBJ whole genome shotgun (WGS) entry which is preliminary data.</text>
</comment>
<dbReference type="EMBL" id="JACHVC010000012">
    <property type="protein sequence ID" value="MBC2606755.1"/>
    <property type="molecule type" value="Genomic_DNA"/>
</dbReference>
<feature type="transmembrane region" description="Helical" evidence="6">
    <location>
        <begin position="12"/>
        <end position="29"/>
    </location>
</feature>